<dbReference type="InterPro" id="IPR018060">
    <property type="entry name" value="HTH_AraC"/>
</dbReference>
<feature type="transmembrane region" description="Helical" evidence="5">
    <location>
        <begin position="187"/>
        <end position="211"/>
    </location>
</feature>
<evidence type="ECO:0000256" key="2">
    <source>
        <dbReference type="ARBA" id="ARBA00023125"/>
    </source>
</evidence>
<keyword evidence="2" id="KW-0238">DNA-binding</keyword>
<dbReference type="GO" id="GO:0003700">
    <property type="term" value="F:DNA-binding transcription factor activity"/>
    <property type="evidence" value="ECO:0007669"/>
    <property type="project" value="InterPro"/>
</dbReference>
<organism evidence="7 8">
    <name type="scientific">Candidatus Thalassospirochaeta sargassi</name>
    <dbReference type="NCBI Taxonomy" id="3119039"/>
    <lineage>
        <taxon>Bacteria</taxon>
        <taxon>Pseudomonadati</taxon>
        <taxon>Spirochaetota</taxon>
        <taxon>Spirochaetia</taxon>
        <taxon>Spirochaetales</taxon>
        <taxon>Spirochaetaceae</taxon>
        <taxon>Candidatus Thalassospirochaeta</taxon>
    </lineage>
</organism>
<comment type="caution">
    <text evidence="7">The sequence shown here is derived from an EMBL/GenBank/DDBJ whole genome shotgun (WGS) entry which is preliminary data.</text>
</comment>
<keyword evidence="5" id="KW-1133">Transmembrane helix</keyword>
<evidence type="ECO:0000256" key="3">
    <source>
        <dbReference type="ARBA" id="ARBA00023163"/>
    </source>
</evidence>
<feature type="domain" description="HTH araC/xylS-type" evidence="6">
    <location>
        <begin position="281"/>
        <end position="385"/>
    </location>
</feature>
<reference evidence="7 8" key="1">
    <citation type="submission" date="2022-12" db="EMBL/GenBank/DDBJ databases">
        <title>Metagenome assembled genome from gulf of manar.</title>
        <authorList>
            <person name="Kohli P."/>
            <person name="Pk S."/>
            <person name="Venkata Ramana C."/>
            <person name="Sasikala C."/>
        </authorList>
    </citation>
    <scope>NUCLEOTIDE SEQUENCE [LARGE SCALE GENOMIC DNA]</scope>
    <source>
        <strain evidence="7">JB008</strain>
    </source>
</reference>
<evidence type="ECO:0000256" key="1">
    <source>
        <dbReference type="ARBA" id="ARBA00023015"/>
    </source>
</evidence>
<dbReference type="SMART" id="SM00342">
    <property type="entry name" value="HTH_ARAC"/>
    <property type="match status" value="1"/>
</dbReference>
<feature type="transmembrane region" description="Helical" evidence="5">
    <location>
        <begin position="217"/>
        <end position="240"/>
    </location>
</feature>
<accession>A0AAJ1IE49</accession>
<evidence type="ECO:0000313" key="7">
    <source>
        <dbReference type="EMBL" id="MDC7227624.1"/>
    </source>
</evidence>
<dbReference type="GO" id="GO:0043565">
    <property type="term" value="F:sequence-specific DNA binding"/>
    <property type="evidence" value="ECO:0007669"/>
    <property type="project" value="InterPro"/>
</dbReference>
<feature type="transmembrane region" description="Helical" evidence="5">
    <location>
        <begin position="35"/>
        <end position="53"/>
    </location>
</feature>
<dbReference type="AlphaFoldDB" id="A0AAJ1IE49"/>
<dbReference type="EMBL" id="JAQQAL010000029">
    <property type="protein sequence ID" value="MDC7227624.1"/>
    <property type="molecule type" value="Genomic_DNA"/>
</dbReference>
<keyword evidence="3" id="KW-0804">Transcription</keyword>
<dbReference type="Proteomes" id="UP001221217">
    <property type="component" value="Unassembled WGS sequence"/>
</dbReference>
<dbReference type="SUPFAM" id="SSF46689">
    <property type="entry name" value="Homeodomain-like"/>
    <property type="match status" value="1"/>
</dbReference>
<protein>
    <submittedName>
        <fullName evidence="7">Helix-turn-helix transcriptional regulator</fullName>
    </submittedName>
</protein>
<name>A0AAJ1IE49_9SPIO</name>
<feature type="transmembrane region" description="Helical" evidence="5">
    <location>
        <begin position="65"/>
        <end position="87"/>
    </location>
</feature>
<keyword evidence="1" id="KW-0805">Transcription regulation</keyword>
<feature type="region of interest" description="Disordered" evidence="4">
    <location>
        <begin position="251"/>
        <end position="272"/>
    </location>
</feature>
<evidence type="ECO:0000256" key="4">
    <source>
        <dbReference type="SAM" id="MobiDB-lite"/>
    </source>
</evidence>
<evidence type="ECO:0000313" key="8">
    <source>
        <dbReference type="Proteomes" id="UP001221217"/>
    </source>
</evidence>
<feature type="transmembrane region" description="Helical" evidence="5">
    <location>
        <begin position="146"/>
        <end position="167"/>
    </location>
</feature>
<gene>
    <name evidence="7" type="ORF">PQJ61_12740</name>
</gene>
<keyword evidence="5" id="KW-0472">Membrane</keyword>
<dbReference type="PANTHER" id="PTHR43280">
    <property type="entry name" value="ARAC-FAMILY TRANSCRIPTIONAL REGULATOR"/>
    <property type="match status" value="1"/>
</dbReference>
<dbReference type="PROSITE" id="PS01124">
    <property type="entry name" value="HTH_ARAC_FAMILY_2"/>
    <property type="match status" value="1"/>
</dbReference>
<keyword evidence="5" id="KW-0812">Transmembrane</keyword>
<dbReference type="PANTHER" id="PTHR43280:SF29">
    <property type="entry name" value="ARAC-FAMILY TRANSCRIPTIONAL REGULATOR"/>
    <property type="match status" value="1"/>
</dbReference>
<dbReference type="Gene3D" id="1.10.10.60">
    <property type="entry name" value="Homeodomain-like"/>
    <property type="match status" value="2"/>
</dbReference>
<dbReference type="Pfam" id="PF12833">
    <property type="entry name" value="HTH_18"/>
    <property type="match status" value="1"/>
</dbReference>
<proteinExistence type="predicted"/>
<feature type="transmembrane region" description="Helical" evidence="5">
    <location>
        <begin position="99"/>
        <end position="115"/>
    </location>
</feature>
<evidence type="ECO:0000256" key="5">
    <source>
        <dbReference type="SAM" id="Phobius"/>
    </source>
</evidence>
<evidence type="ECO:0000259" key="6">
    <source>
        <dbReference type="PROSITE" id="PS01124"/>
    </source>
</evidence>
<feature type="transmembrane region" description="Helical" evidence="5">
    <location>
        <begin position="6"/>
        <end position="23"/>
    </location>
</feature>
<sequence length="389" mass="45195">MYRYFELILAMGTAWAVSGILHFTRKENRNSPEAGFSVAVILVFLLNIFDNLLRPHLIPMSALQFIYPVTRLSYFLVGPVLFFYVRVLLNGNLKLKPEAFFHLIPFATWFIYVLIDPASLNPEIPFGSNTGIVIEHKVSPLFPFKFYWDLSINLSRLIYLLIIINILRRHKKQLPDMVSDINRRNTLSWLGTLVAVYTGLYLLNSLIYLIFPEDLLFTQVAAAVGRSLPAVLFVFLFSIFSENQNIVNYDDKNKPDKTESLSGQKYEKSGISDNESRDLYNALCSYLEQTKPYLDSELTLDMLAEQFGETRHRLSEVINRESGRRFFSFINNYRLREYRDAVKNDRYPDYTIIAVAFECGFRSSSAFYSYIKKELDMTPKQLVREINQT</sequence>
<dbReference type="InterPro" id="IPR009057">
    <property type="entry name" value="Homeodomain-like_sf"/>
</dbReference>